<comment type="caution">
    <text evidence="1">The sequence shown here is derived from an EMBL/GenBank/DDBJ whole genome shotgun (WGS) entry which is preliminary data.</text>
</comment>
<proteinExistence type="predicted"/>
<accession>A0ACC0KW42</accession>
<feature type="non-terminal residue" evidence="1">
    <location>
        <position position="91"/>
    </location>
</feature>
<organism evidence="1 2">
    <name type="scientific">Choristoneura fumiferana</name>
    <name type="common">Spruce budworm moth</name>
    <name type="synonym">Archips fumiferana</name>
    <dbReference type="NCBI Taxonomy" id="7141"/>
    <lineage>
        <taxon>Eukaryota</taxon>
        <taxon>Metazoa</taxon>
        <taxon>Ecdysozoa</taxon>
        <taxon>Arthropoda</taxon>
        <taxon>Hexapoda</taxon>
        <taxon>Insecta</taxon>
        <taxon>Pterygota</taxon>
        <taxon>Neoptera</taxon>
        <taxon>Endopterygota</taxon>
        <taxon>Lepidoptera</taxon>
        <taxon>Glossata</taxon>
        <taxon>Ditrysia</taxon>
        <taxon>Tortricoidea</taxon>
        <taxon>Tortricidae</taxon>
        <taxon>Tortricinae</taxon>
        <taxon>Choristoneura</taxon>
    </lineage>
</organism>
<keyword evidence="2" id="KW-1185">Reference proteome</keyword>
<evidence type="ECO:0000313" key="2">
    <source>
        <dbReference type="Proteomes" id="UP001064048"/>
    </source>
</evidence>
<sequence length="91" mass="10182">MAYFRPALAALGTVMLNCGVGATAGFSAILIPQLKHGKNKLGHHINTEMESWVGTVFLYFCLPETKGKTLLEIEEYFRHGKKRKMKSEPNN</sequence>
<evidence type="ECO:0000313" key="1">
    <source>
        <dbReference type="EMBL" id="KAI8440402.1"/>
    </source>
</evidence>
<protein>
    <submittedName>
        <fullName evidence="1">Uncharacterized protein</fullName>
    </submittedName>
</protein>
<reference evidence="1 2" key="1">
    <citation type="journal article" date="2022" name="Genome Biol. Evol.">
        <title>The Spruce Budworm Genome: Reconstructing the Evolutionary History of Antifreeze Proteins.</title>
        <authorList>
            <person name="Beliveau C."/>
            <person name="Gagne P."/>
            <person name="Picq S."/>
            <person name="Vernygora O."/>
            <person name="Keeling C.I."/>
            <person name="Pinkney K."/>
            <person name="Doucet D."/>
            <person name="Wen F."/>
            <person name="Johnston J.S."/>
            <person name="Maaroufi H."/>
            <person name="Boyle B."/>
            <person name="Laroche J."/>
            <person name="Dewar K."/>
            <person name="Juretic N."/>
            <person name="Blackburn G."/>
            <person name="Nisole A."/>
            <person name="Brunet B."/>
            <person name="Brandao M."/>
            <person name="Lumley L."/>
            <person name="Duan J."/>
            <person name="Quan G."/>
            <person name="Lucarotti C.J."/>
            <person name="Roe A.D."/>
            <person name="Sperling F.A.H."/>
            <person name="Levesque R.C."/>
            <person name="Cusson M."/>
        </authorList>
    </citation>
    <scope>NUCLEOTIDE SEQUENCE [LARGE SCALE GENOMIC DNA]</scope>
    <source>
        <strain evidence="1">Glfc:IPQL:Cfum</strain>
    </source>
</reference>
<dbReference type="EMBL" id="CM046102">
    <property type="protein sequence ID" value="KAI8440402.1"/>
    <property type="molecule type" value="Genomic_DNA"/>
</dbReference>
<name>A0ACC0KW42_CHOFU</name>
<dbReference type="Proteomes" id="UP001064048">
    <property type="component" value="Chromosome 2"/>
</dbReference>
<gene>
    <name evidence="1" type="ORF">MSG28_001725</name>
</gene>